<proteinExistence type="evidence at transcript level"/>
<keyword evidence="1" id="KW-0732">Signal</keyword>
<organism evidence="2">
    <name type="scientific">Rhipicephalus pulchellus</name>
    <name type="common">Yellow backed tick</name>
    <name type="synonym">Dermacentor pulchellus</name>
    <dbReference type="NCBI Taxonomy" id="72859"/>
    <lineage>
        <taxon>Eukaryota</taxon>
        <taxon>Metazoa</taxon>
        <taxon>Ecdysozoa</taxon>
        <taxon>Arthropoda</taxon>
        <taxon>Chelicerata</taxon>
        <taxon>Arachnida</taxon>
        <taxon>Acari</taxon>
        <taxon>Parasitiformes</taxon>
        <taxon>Ixodida</taxon>
        <taxon>Ixodoidea</taxon>
        <taxon>Ixodidae</taxon>
        <taxon>Rhipicephalinae</taxon>
        <taxon>Rhipicephalus</taxon>
        <taxon>Rhipicephalus</taxon>
    </lineage>
</organism>
<dbReference type="Pfam" id="PF02098">
    <property type="entry name" value="His_binding"/>
    <property type="match status" value="1"/>
</dbReference>
<protein>
    <submittedName>
        <fullName evidence="2">Putative group i salivary lipocalin</fullName>
    </submittedName>
</protein>
<reference evidence="2" key="2">
    <citation type="journal article" date="2015" name="J. Proteomics">
        <title>Sexual differences in the sialomes of the zebra tick, Rhipicephalus pulchellus.</title>
        <authorList>
            <person name="Tan A.W."/>
            <person name="Francischetti I.M."/>
            <person name="Slovak M."/>
            <person name="Kini R.M."/>
            <person name="Ribeiro J.M."/>
        </authorList>
    </citation>
    <scope>NUCLEOTIDE SEQUENCE</scope>
    <source>
        <tissue evidence="2">Salivary gland</tissue>
    </source>
</reference>
<sequence length="183" mass="20780">MRAGALLLVFGLFVDVYGASLHDLIEALDTRETIWLYNRSYQGSRDAPSETCVRWHRKRVIVEESLYIFDNDYKNGTEYHTDYNTTATLSGSDNNAVMNVTYVREGLGTTNVSYKMNMWDKEGQCFILTRINKNGATGGCELHLRQEKVLELLPKGGETSCDKMYKELCPVQGPEVFSQHACM</sequence>
<feature type="signal peptide" evidence="1">
    <location>
        <begin position="1"/>
        <end position="18"/>
    </location>
</feature>
<dbReference type="AlphaFoldDB" id="L7LTJ5"/>
<dbReference type="SUPFAM" id="SSF50814">
    <property type="entry name" value="Lipocalins"/>
    <property type="match status" value="1"/>
</dbReference>
<evidence type="ECO:0000313" key="2">
    <source>
        <dbReference type="EMBL" id="JAA54149.1"/>
    </source>
</evidence>
<dbReference type="InterPro" id="IPR012674">
    <property type="entry name" value="Calycin"/>
</dbReference>
<name>L7LTJ5_RHIPC</name>
<dbReference type="GO" id="GO:0043176">
    <property type="term" value="F:amine binding"/>
    <property type="evidence" value="ECO:0007669"/>
    <property type="project" value="InterPro"/>
</dbReference>
<dbReference type="InterPro" id="IPR002970">
    <property type="entry name" value="Tick_his-bd"/>
</dbReference>
<dbReference type="Gene3D" id="2.40.128.20">
    <property type="match status" value="1"/>
</dbReference>
<reference evidence="2" key="1">
    <citation type="submission" date="2012-11" db="EMBL/GenBank/DDBJ databases">
        <authorList>
            <person name="Lucero-Rivera Y.E."/>
            <person name="Tovar-Ramirez D."/>
        </authorList>
    </citation>
    <scope>NUCLEOTIDE SEQUENCE</scope>
    <source>
        <tissue evidence="2">Salivary gland</tissue>
    </source>
</reference>
<dbReference type="GO" id="GO:0030682">
    <property type="term" value="P:symbiont-mediated perturbation of host defenses"/>
    <property type="evidence" value="ECO:0007669"/>
    <property type="project" value="InterPro"/>
</dbReference>
<feature type="chain" id="PRO_5003980531" evidence="1">
    <location>
        <begin position="19"/>
        <end position="183"/>
    </location>
</feature>
<accession>L7LTJ5</accession>
<evidence type="ECO:0000256" key="1">
    <source>
        <dbReference type="SAM" id="SignalP"/>
    </source>
</evidence>
<dbReference type="EMBL" id="GACK01010885">
    <property type="protein sequence ID" value="JAA54149.1"/>
    <property type="molecule type" value="mRNA"/>
</dbReference>